<dbReference type="STRING" id="1563681.BFP71_00920"/>
<reference evidence="1 2" key="1">
    <citation type="submission" date="2016-08" db="EMBL/GenBank/DDBJ databases">
        <title>Draft genome of Fabibacter sp. strain SK-8.</title>
        <authorList>
            <person name="Wong S.-K."/>
            <person name="Hamasaki K."/>
            <person name="Yoshizawa S."/>
        </authorList>
    </citation>
    <scope>NUCLEOTIDE SEQUENCE [LARGE SCALE GENOMIC DNA]</scope>
    <source>
        <strain evidence="1 2">SK-8</strain>
    </source>
</reference>
<dbReference type="PROSITE" id="PS51257">
    <property type="entry name" value="PROKAR_LIPOPROTEIN"/>
    <property type="match status" value="1"/>
</dbReference>
<gene>
    <name evidence="1" type="ORF">BFP71_00920</name>
</gene>
<dbReference type="EMBL" id="MDGQ01000003">
    <property type="protein sequence ID" value="OEK06270.1"/>
    <property type="molecule type" value="Genomic_DNA"/>
</dbReference>
<dbReference type="Proteomes" id="UP000095552">
    <property type="component" value="Unassembled WGS sequence"/>
</dbReference>
<evidence type="ECO:0000313" key="2">
    <source>
        <dbReference type="Proteomes" id="UP000095552"/>
    </source>
</evidence>
<organism evidence="1 2">
    <name type="scientific">Roseivirga misakiensis</name>
    <dbReference type="NCBI Taxonomy" id="1563681"/>
    <lineage>
        <taxon>Bacteria</taxon>
        <taxon>Pseudomonadati</taxon>
        <taxon>Bacteroidota</taxon>
        <taxon>Cytophagia</taxon>
        <taxon>Cytophagales</taxon>
        <taxon>Roseivirgaceae</taxon>
        <taxon>Roseivirga</taxon>
    </lineage>
</organism>
<proteinExistence type="predicted"/>
<dbReference type="InterPro" id="IPR036278">
    <property type="entry name" value="Sialidase_sf"/>
</dbReference>
<accession>A0A1E5T4G8</accession>
<evidence type="ECO:0008006" key="3">
    <source>
        <dbReference type="Google" id="ProtNLM"/>
    </source>
</evidence>
<comment type="caution">
    <text evidence="1">The sequence shown here is derived from an EMBL/GenBank/DDBJ whole genome shotgun (WGS) entry which is preliminary data.</text>
</comment>
<dbReference type="OrthoDB" id="9764969at2"/>
<dbReference type="RefSeq" id="WP_069833582.1">
    <property type="nucleotide sequence ID" value="NZ_MDGQ01000003.1"/>
</dbReference>
<dbReference type="SUPFAM" id="SSF50939">
    <property type="entry name" value="Sialidases"/>
    <property type="match status" value="1"/>
</dbReference>
<evidence type="ECO:0000313" key="1">
    <source>
        <dbReference type="EMBL" id="OEK06270.1"/>
    </source>
</evidence>
<sequence>MNRVFYFLCLLAFCACQSNNELKIEVLSLDSPASTNSLTPRLFTNDEGKVYLSWLERKSESIQFKFTTLNGTKWDAPKLISEGNNWFVNWADFPSLIENRGTLSAHWLKKRAEGTYDYDVHVTQSRDRGQVWSSSFIAHKDSIAAEHGFVSMLPLDENQNFITWLDGRNTKSDTQMSHNGHHSGGAMTIRAGIFDDEGEMINEWELDGRTCDCCQTTAAITSNGPIVAYRDRSHEEIRDIYITRHLNGKWTTPKAIYNDNWEIKGCPVNGPSIVASQDLVAIAWFTATPGFSQVKMAISKDGGENFNTPVIISQGNTNGRVGTVLLENGNIAVSWMETIDKEANILVGIFDREGNEINRKIIAQTAASRASGFPVMTRNGNNLIMAWTESEESSIVKSAIISLD</sequence>
<protein>
    <recommendedName>
        <fullName evidence="3">Sialidase domain-containing protein</fullName>
    </recommendedName>
</protein>
<keyword evidence="2" id="KW-1185">Reference proteome</keyword>
<dbReference type="AlphaFoldDB" id="A0A1E5T4G8"/>
<name>A0A1E5T4G8_9BACT</name>